<dbReference type="GO" id="GO:0003677">
    <property type="term" value="F:DNA binding"/>
    <property type="evidence" value="ECO:0007669"/>
    <property type="project" value="TreeGrafter"/>
</dbReference>
<dbReference type="PROSITE" id="PS51194">
    <property type="entry name" value="HELICASE_CTER"/>
    <property type="match status" value="1"/>
</dbReference>
<evidence type="ECO:0000256" key="1">
    <source>
        <dbReference type="ARBA" id="ARBA00022741"/>
    </source>
</evidence>
<organism evidence="5 6">
    <name type="scientific">Desulfomonile tiedjei (strain ATCC 49306 / DSM 6799 / DCB-1)</name>
    <dbReference type="NCBI Taxonomy" id="706587"/>
    <lineage>
        <taxon>Bacteria</taxon>
        <taxon>Pseudomonadati</taxon>
        <taxon>Thermodesulfobacteriota</taxon>
        <taxon>Desulfomonilia</taxon>
        <taxon>Desulfomonilales</taxon>
        <taxon>Desulfomonilaceae</taxon>
        <taxon>Desulfomonile</taxon>
    </lineage>
</organism>
<feature type="domain" description="Helicase C-terminal" evidence="4">
    <location>
        <begin position="227"/>
        <end position="386"/>
    </location>
</feature>
<evidence type="ECO:0000313" key="6">
    <source>
        <dbReference type="Proteomes" id="UP000006055"/>
    </source>
</evidence>
<evidence type="ECO:0000259" key="4">
    <source>
        <dbReference type="PROSITE" id="PS51194"/>
    </source>
</evidence>
<protein>
    <submittedName>
        <fullName evidence="5">Lhr-like helicase</fullName>
    </submittedName>
</protein>
<dbReference type="AlphaFoldDB" id="I4CF96"/>
<sequence length="701" mass="78856">MSARELLDQNVDNAFFGGFPSLRPVQEAAIKPIIEGKHVVACSGTGSGKTEAALTPLVSKYWNDFEKSNATVILYVAPTKALVNDLARRLEGPIKDKLDLRLGIRHGDRDDLKGRKKFPHVLITTPESLDVLLYRHDPALMSVRALVIDEVHLLYNTQRGVHLSVLIERLRRVVDPAPLQLVALSATIADLEAVGRFFFGQGADMEILNFPAHRTIDAQVRPADFGSVVEKLSTGRKCKLLAFANRRKDCEDQAEAVSEQKHLEGAVFVHYSSLAPETRIDIEERFQVLETALCNATSTLELGIDIGDIDAVLLCGVPSRADSFLQRIGRGNRRSNKTVAVCFVGMDRGAPAPVTEALRYLVLVDAARKGNLAQCETFELYGAVAQQCLSIIGSRQEYVSVKSLSETFEKLRYVDSATVERILSELARTDYLTSHEFMKQYGPGEGLHKLFKQRRIYGNFPIEAHMVEVRSGTEILGEVPHFSLENIELEDYVRFAANQWKVTNITEEGLELLPAEPPPGVETKTFQYAGKGRGFETFLNEAMWGMIHAKEFPDELLEPQMRERMKQAREDAQILCEFNQIPQCPGDPGILYYTFAGRLVNEAVALITQQENYRVGDHWLQVRSPIDWKSIPTDPADYEPVFESMFHPSMDQSIFQQMLPADLQVREYVQEWLKDEAVPRVLKRLAESEPVEIPLEDWPFG</sequence>
<evidence type="ECO:0000256" key="2">
    <source>
        <dbReference type="ARBA" id="ARBA00022840"/>
    </source>
</evidence>
<dbReference type="KEGG" id="dti:Desti_5658"/>
<accession>I4CF96</accession>
<keyword evidence="5" id="KW-0378">Hydrolase</keyword>
<keyword evidence="5" id="KW-0347">Helicase</keyword>
<dbReference type="OrthoDB" id="9815222at2"/>
<name>I4CF96_DESTA</name>
<dbReference type="Pfam" id="PF00270">
    <property type="entry name" value="DEAD"/>
    <property type="match status" value="1"/>
</dbReference>
<feature type="domain" description="Helicase ATP-binding" evidence="3">
    <location>
        <begin position="30"/>
        <end position="206"/>
    </location>
</feature>
<gene>
    <name evidence="5" type="ordered locus">Desti_5658</name>
</gene>
<keyword evidence="5" id="KW-0614">Plasmid</keyword>
<evidence type="ECO:0000259" key="3">
    <source>
        <dbReference type="PROSITE" id="PS51192"/>
    </source>
</evidence>
<reference evidence="6" key="1">
    <citation type="submission" date="2012-06" db="EMBL/GenBank/DDBJ databases">
        <title>Complete sequence of plasmid of Desulfomonile tiedjei DSM 6799.</title>
        <authorList>
            <person name="Lucas S."/>
            <person name="Copeland A."/>
            <person name="Lapidus A."/>
            <person name="Glavina del Rio T."/>
            <person name="Dalin E."/>
            <person name="Tice H."/>
            <person name="Bruce D."/>
            <person name="Goodwin L."/>
            <person name="Pitluck S."/>
            <person name="Peters L."/>
            <person name="Ovchinnikova G."/>
            <person name="Zeytun A."/>
            <person name="Lu M."/>
            <person name="Kyrpides N."/>
            <person name="Mavromatis K."/>
            <person name="Ivanova N."/>
            <person name="Brettin T."/>
            <person name="Detter J.C."/>
            <person name="Han C."/>
            <person name="Larimer F."/>
            <person name="Land M."/>
            <person name="Hauser L."/>
            <person name="Markowitz V."/>
            <person name="Cheng J.-F."/>
            <person name="Hugenholtz P."/>
            <person name="Woyke T."/>
            <person name="Wu D."/>
            <person name="Spring S."/>
            <person name="Schroeder M."/>
            <person name="Brambilla E."/>
            <person name="Klenk H.-P."/>
            <person name="Eisen J.A."/>
        </authorList>
    </citation>
    <scope>NUCLEOTIDE SEQUENCE [LARGE SCALE GENOMIC DNA]</scope>
    <source>
        <strain evidence="6">ATCC 49306 / DSM 6799 / DCB-1</strain>
        <plasmid evidence="6">Plasmid pDESTI.01</plasmid>
    </source>
</reference>
<dbReference type="SMART" id="SM00487">
    <property type="entry name" value="DEXDc"/>
    <property type="match status" value="1"/>
</dbReference>
<evidence type="ECO:0000313" key="5">
    <source>
        <dbReference type="EMBL" id="AFM28237.1"/>
    </source>
</evidence>
<dbReference type="Pfam" id="PF00271">
    <property type="entry name" value="Helicase_C"/>
    <property type="match status" value="1"/>
</dbReference>
<keyword evidence="6" id="KW-1185">Reference proteome</keyword>
<dbReference type="InterPro" id="IPR001650">
    <property type="entry name" value="Helicase_C-like"/>
</dbReference>
<dbReference type="Proteomes" id="UP000006055">
    <property type="component" value="Plasmid pDESTI.01"/>
</dbReference>
<dbReference type="HOGENOM" id="CLU_393170_0_0_7"/>
<dbReference type="GO" id="GO:0004386">
    <property type="term" value="F:helicase activity"/>
    <property type="evidence" value="ECO:0007669"/>
    <property type="project" value="UniProtKB-KW"/>
</dbReference>
<keyword evidence="2" id="KW-0067">ATP-binding</keyword>
<dbReference type="InterPro" id="IPR014001">
    <property type="entry name" value="Helicase_ATP-bd"/>
</dbReference>
<dbReference type="SMART" id="SM00490">
    <property type="entry name" value="HELICc"/>
    <property type="match status" value="1"/>
</dbReference>
<dbReference type="Gene3D" id="3.40.50.300">
    <property type="entry name" value="P-loop containing nucleotide triphosphate hydrolases"/>
    <property type="match status" value="2"/>
</dbReference>
<dbReference type="GO" id="GO:0016887">
    <property type="term" value="F:ATP hydrolysis activity"/>
    <property type="evidence" value="ECO:0007669"/>
    <property type="project" value="TreeGrafter"/>
</dbReference>
<dbReference type="PANTHER" id="PTHR47962:SF5">
    <property type="entry name" value="ATP-DEPENDENT HELICASE LHR-RELATED"/>
    <property type="match status" value="1"/>
</dbReference>
<dbReference type="EMBL" id="CP003361">
    <property type="protein sequence ID" value="AFM28237.1"/>
    <property type="molecule type" value="Genomic_DNA"/>
</dbReference>
<keyword evidence="1" id="KW-0547">Nucleotide-binding</keyword>
<geneLocation type="plasmid" evidence="5 6">
    <name>pDESTI.01</name>
</geneLocation>
<dbReference type="SUPFAM" id="SSF52540">
    <property type="entry name" value="P-loop containing nucleoside triphosphate hydrolases"/>
    <property type="match status" value="2"/>
</dbReference>
<dbReference type="PROSITE" id="PS51192">
    <property type="entry name" value="HELICASE_ATP_BIND_1"/>
    <property type="match status" value="1"/>
</dbReference>
<dbReference type="GO" id="GO:0005524">
    <property type="term" value="F:ATP binding"/>
    <property type="evidence" value="ECO:0007669"/>
    <property type="project" value="UniProtKB-KW"/>
</dbReference>
<proteinExistence type="predicted"/>
<dbReference type="PANTHER" id="PTHR47962">
    <property type="entry name" value="ATP-DEPENDENT HELICASE LHR-RELATED-RELATED"/>
    <property type="match status" value="1"/>
</dbReference>
<dbReference type="RefSeq" id="WP_014813314.1">
    <property type="nucleotide sequence ID" value="NC_018026.1"/>
</dbReference>
<dbReference type="InterPro" id="IPR052511">
    <property type="entry name" value="ATP-dep_Helicase"/>
</dbReference>
<dbReference type="InterPro" id="IPR011545">
    <property type="entry name" value="DEAD/DEAH_box_helicase_dom"/>
</dbReference>
<dbReference type="InterPro" id="IPR027417">
    <property type="entry name" value="P-loop_NTPase"/>
</dbReference>